<reference evidence="3" key="1">
    <citation type="submission" date="2020-10" db="EMBL/GenBank/DDBJ databases">
        <authorList>
            <person name="Roach M.J.R."/>
        </authorList>
    </citation>
    <scope>NUCLEOTIDE SEQUENCE</scope>
    <source>
        <strain evidence="3">CBS 1945</strain>
    </source>
</reference>
<keyword evidence="1" id="KW-0732">Signal</keyword>
<organism evidence="3 4">
    <name type="scientific">Eeniella nana</name>
    <name type="common">Yeast</name>
    <name type="synonym">Brettanomyces nanus</name>
    <dbReference type="NCBI Taxonomy" id="13502"/>
    <lineage>
        <taxon>Eukaryota</taxon>
        <taxon>Fungi</taxon>
        <taxon>Dikarya</taxon>
        <taxon>Ascomycota</taxon>
        <taxon>Saccharomycotina</taxon>
        <taxon>Pichiomycetes</taxon>
        <taxon>Pichiales</taxon>
        <taxon>Pichiaceae</taxon>
        <taxon>Brettanomyces</taxon>
    </lineage>
</organism>
<dbReference type="AlphaFoldDB" id="A0A875S5X9"/>
<feature type="domain" description="DUF7907" evidence="2">
    <location>
        <begin position="25"/>
        <end position="150"/>
    </location>
</feature>
<feature type="signal peptide" evidence="1">
    <location>
        <begin position="1"/>
        <end position="15"/>
    </location>
</feature>
<dbReference type="GeneID" id="62195895"/>
<dbReference type="RefSeq" id="XP_038778714.1">
    <property type="nucleotide sequence ID" value="XM_038922786.1"/>
</dbReference>
<accession>A0A875S5X9</accession>
<dbReference type="EMBL" id="CP064813">
    <property type="protein sequence ID" value="QPG75149.1"/>
    <property type="molecule type" value="Genomic_DNA"/>
</dbReference>
<name>A0A875S5X9_EENNA</name>
<evidence type="ECO:0000259" key="2">
    <source>
        <dbReference type="Pfam" id="PF25484"/>
    </source>
</evidence>
<gene>
    <name evidence="3" type="ORF">FOA43_002494</name>
</gene>
<dbReference type="Proteomes" id="UP000662931">
    <property type="component" value="Chromosome 2"/>
</dbReference>
<evidence type="ECO:0000313" key="4">
    <source>
        <dbReference type="Proteomes" id="UP000662931"/>
    </source>
</evidence>
<dbReference type="InterPro" id="IPR057229">
    <property type="entry name" value="DUF7907"/>
</dbReference>
<dbReference type="OrthoDB" id="4018368at2759"/>
<sequence length="218" mass="22746">MQFKNLIILSAAVSAETVQLSTMSSKEDVNGKGISSLHEGAGINYAFLSSGSDTLDYDESTKFLSVSYDTYSEYFTIDSGFVGVSVSPAPVEVTFDKDNNLLVDGSSEGFYGCKNTNDPYDNSESSYELMYYSGNSTAPDGCLPLTVVKVSGAGNKTDTGTKTTTSTGTETTSSTVSCTETKCQPQTTAYLTTFTGGAEKFGSAGILALGAGAFAALL</sequence>
<evidence type="ECO:0000313" key="3">
    <source>
        <dbReference type="EMBL" id="QPG75149.1"/>
    </source>
</evidence>
<protein>
    <recommendedName>
        <fullName evidence="2">DUF7907 domain-containing protein</fullName>
    </recommendedName>
</protein>
<dbReference type="KEGG" id="bnn:FOA43_002494"/>
<evidence type="ECO:0000256" key="1">
    <source>
        <dbReference type="SAM" id="SignalP"/>
    </source>
</evidence>
<keyword evidence="4" id="KW-1185">Reference proteome</keyword>
<dbReference type="Pfam" id="PF25484">
    <property type="entry name" value="DUF7907"/>
    <property type="match status" value="1"/>
</dbReference>
<proteinExistence type="predicted"/>
<feature type="chain" id="PRO_5034448587" description="DUF7907 domain-containing protein" evidence="1">
    <location>
        <begin position="16"/>
        <end position="218"/>
    </location>
</feature>